<accession>A0A4S4NAE7</accession>
<dbReference type="OrthoDB" id="6400584at2"/>
<name>A0A4S4NAE7_9BACT</name>
<dbReference type="AlphaFoldDB" id="A0A4S4NAE7"/>
<dbReference type="Proteomes" id="UP000308528">
    <property type="component" value="Unassembled WGS sequence"/>
</dbReference>
<organism evidence="1 2">
    <name type="scientific">Neolewinella litorea</name>
    <dbReference type="NCBI Taxonomy" id="2562452"/>
    <lineage>
        <taxon>Bacteria</taxon>
        <taxon>Pseudomonadati</taxon>
        <taxon>Bacteroidota</taxon>
        <taxon>Saprospiria</taxon>
        <taxon>Saprospirales</taxon>
        <taxon>Lewinellaceae</taxon>
        <taxon>Neolewinella</taxon>
    </lineage>
</organism>
<gene>
    <name evidence="1" type="ORF">E4021_15410</name>
</gene>
<proteinExistence type="predicted"/>
<evidence type="ECO:0000313" key="2">
    <source>
        <dbReference type="Proteomes" id="UP000308528"/>
    </source>
</evidence>
<evidence type="ECO:0000313" key="1">
    <source>
        <dbReference type="EMBL" id="THH36296.1"/>
    </source>
</evidence>
<dbReference type="EMBL" id="SRSF01000010">
    <property type="protein sequence ID" value="THH36296.1"/>
    <property type="molecule type" value="Genomic_DNA"/>
</dbReference>
<reference evidence="1 2" key="1">
    <citation type="submission" date="2019-04" db="EMBL/GenBank/DDBJ databases">
        <title>Lewinella litorea sp. nov., isolated from a marine sand.</title>
        <authorList>
            <person name="Yoon J.-H."/>
        </authorList>
    </citation>
    <scope>NUCLEOTIDE SEQUENCE [LARGE SCALE GENOMIC DNA]</scope>
    <source>
        <strain evidence="1 2">HSMS-39</strain>
    </source>
</reference>
<protein>
    <submittedName>
        <fullName evidence="1">Uncharacterized protein</fullName>
    </submittedName>
</protein>
<comment type="caution">
    <text evidence="1">The sequence shown here is derived from an EMBL/GenBank/DDBJ whole genome shotgun (WGS) entry which is preliminary data.</text>
</comment>
<keyword evidence="2" id="KW-1185">Reference proteome</keyword>
<sequence>MAEFKNEDLTSEDAFWVMFYFLQEHYELSENTFDVSDILSASEPMDWNGTGIKRPADSGMIDFWNDAIEKYRKQGKPDWKKLKK</sequence>
<dbReference type="RefSeq" id="WP_136460275.1">
    <property type="nucleotide sequence ID" value="NZ_SRSF01000010.1"/>
</dbReference>